<dbReference type="NCBIfam" id="TIGR00231">
    <property type="entry name" value="small_GTP"/>
    <property type="match status" value="1"/>
</dbReference>
<dbReference type="InterPro" id="IPR005225">
    <property type="entry name" value="Small_GTP-bd"/>
</dbReference>
<dbReference type="PROSITE" id="PS51420">
    <property type="entry name" value="RHO"/>
    <property type="match status" value="1"/>
</dbReference>
<dbReference type="Gene3D" id="3.40.50.300">
    <property type="entry name" value="P-loop containing nucleotide triphosphate hydrolases"/>
    <property type="match status" value="1"/>
</dbReference>
<reference evidence="3 4" key="1">
    <citation type="submission" date="2023-01" db="EMBL/GenBank/DDBJ databases">
        <title>Analysis of 21 Apiospora genomes using comparative genomics revels a genus with tremendous synthesis potential of carbohydrate active enzymes and secondary metabolites.</title>
        <authorList>
            <person name="Sorensen T."/>
        </authorList>
    </citation>
    <scope>NUCLEOTIDE SEQUENCE [LARGE SCALE GENOMIC DNA]</scope>
    <source>
        <strain evidence="3 4">CBS 117206</strain>
    </source>
</reference>
<accession>A0AAW0QSG6</accession>
<dbReference type="GO" id="GO:0003924">
    <property type="term" value="F:GTPase activity"/>
    <property type="evidence" value="ECO:0007669"/>
    <property type="project" value="InterPro"/>
</dbReference>
<keyword evidence="1" id="KW-0547">Nucleotide-binding</keyword>
<dbReference type="EMBL" id="JAQQWP010000008">
    <property type="protein sequence ID" value="KAK8106754.1"/>
    <property type="molecule type" value="Genomic_DNA"/>
</dbReference>
<dbReference type="FunFam" id="3.40.50.300:FF:001423">
    <property type="entry name" value="Ras family GTPase"/>
    <property type="match status" value="1"/>
</dbReference>
<dbReference type="SMART" id="SM00173">
    <property type="entry name" value="RAS"/>
    <property type="match status" value="1"/>
</dbReference>
<dbReference type="SUPFAM" id="SSF52540">
    <property type="entry name" value="P-loop containing nucleoside triphosphate hydrolases"/>
    <property type="match status" value="1"/>
</dbReference>
<dbReference type="PRINTS" id="PR00449">
    <property type="entry name" value="RASTRNSFRMNG"/>
</dbReference>
<dbReference type="Pfam" id="PF00071">
    <property type="entry name" value="Ras"/>
    <property type="match status" value="1"/>
</dbReference>
<dbReference type="InterPro" id="IPR027417">
    <property type="entry name" value="P-loop_NTPase"/>
</dbReference>
<sequence length="217" mass="24566">MSSAVPLHRLVLLGEEGVGKTALVIQFYIHHFVPSYDPTIEDSYQKQVVVDGRACAVQILDTAGQKDYSVLRDQWIQHGQSFFLVYNITSRSSFSNVRDLYANIRQTKESLNPNHLGPILLIGNKCDVESERVVSTQEGHALARELGCGFVETSAKYGMNVEAAFYDTVRILRRGRTVALAEQQRGAKEVDDPFADDQDQRVWHQFRSILCRYCCVH</sequence>
<dbReference type="SMART" id="SM00175">
    <property type="entry name" value="RAB"/>
    <property type="match status" value="1"/>
</dbReference>
<comment type="caution">
    <text evidence="3">The sequence shown here is derived from an EMBL/GenBank/DDBJ whole genome shotgun (WGS) entry which is preliminary data.</text>
</comment>
<dbReference type="GO" id="GO:0016020">
    <property type="term" value="C:membrane"/>
    <property type="evidence" value="ECO:0007669"/>
    <property type="project" value="InterPro"/>
</dbReference>
<evidence type="ECO:0000256" key="2">
    <source>
        <dbReference type="ARBA" id="ARBA00023134"/>
    </source>
</evidence>
<dbReference type="SMART" id="SM00174">
    <property type="entry name" value="RHO"/>
    <property type="match status" value="1"/>
</dbReference>
<evidence type="ECO:0000313" key="3">
    <source>
        <dbReference type="EMBL" id="KAK8106754.1"/>
    </source>
</evidence>
<gene>
    <name evidence="3" type="ORF">PG999_010113</name>
</gene>
<dbReference type="PROSITE" id="PS51421">
    <property type="entry name" value="RAS"/>
    <property type="match status" value="1"/>
</dbReference>
<proteinExistence type="predicted"/>
<name>A0AAW0QSG6_9PEZI</name>
<protein>
    <submittedName>
        <fullName evidence="3">Uncharacterized protein</fullName>
    </submittedName>
</protein>
<dbReference type="SMART" id="SM00176">
    <property type="entry name" value="RAN"/>
    <property type="match status" value="1"/>
</dbReference>
<evidence type="ECO:0000313" key="4">
    <source>
        <dbReference type="Proteomes" id="UP001392437"/>
    </source>
</evidence>
<dbReference type="InterPro" id="IPR020849">
    <property type="entry name" value="Small_GTPase_Ras-type"/>
</dbReference>
<dbReference type="GO" id="GO:0005525">
    <property type="term" value="F:GTP binding"/>
    <property type="evidence" value="ECO:0007669"/>
    <property type="project" value="UniProtKB-KW"/>
</dbReference>
<organism evidence="3 4">
    <name type="scientific">Apiospora kogelbergensis</name>
    <dbReference type="NCBI Taxonomy" id="1337665"/>
    <lineage>
        <taxon>Eukaryota</taxon>
        <taxon>Fungi</taxon>
        <taxon>Dikarya</taxon>
        <taxon>Ascomycota</taxon>
        <taxon>Pezizomycotina</taxon>
        <taxon>Sordariomycetes</taxon>
        <taxon>Xylariomycetidae</taxon>
        <taxon>Amphisphaeriales</taxon>
        <taxon>Apiosporaceae</taxon>
        <taxon>Apiospora</taxon>
    </lineage>
</organism>
<dbReference type="GO" id="GO:0007165">
    <property type="term" value="P:signal transduction"/>
    <property type="evidence" value="ECO:0007669"/>
    <property type="project" value="InterPro"/>
</dbReference>
<keyword evidence="4" id="KW-1185">Reference proteome</keyword>
<evidence type="ECO:0000256" key="1">
    <source>
        <dbReference type="ARBA" id="ARBA00022741"/>
    </source>
</evidence>
<dbReference type="InterPro" id="IPR001806">
    <property type="entry name" value="Small_GTPase"/>
</dbReference>
<dbReference type="PANTHER" id="PTHR24070">
    <property type="entry name" value="RAS, DI-RAS, AND RHEB FAMILY MEMBERS OF SMALL GTPASE SUPERFAMILY"/>
    <property type="match status" value="1"/>
</dbReference>
<dbReference type="AlphaFoldDB" id="A0AAW0QSG6"/>
<dbReference type="PROSITE" id="PS51419">
    <property type="entry name" value="RAB"/>
    <property type="match status" value="1"/>
</dbReference>
<keyword evidence="2" id="KW-0342">GTP-binding</keyword>
<dbReference type="Proteomes" id="UP001392437">
    <property type="component" value="Unassembled WGS sequence"/>
</dbReference>